<evidence type="ECO:0000313" key="3">
    <source>
        <dbReference type="Proteomes" id="UP000660729"/>
    </source>
</evidence>
<reference evidence="2" key="1">
    <citation type="submission" date="2020-04" db="EMBL/GenBank/DDBJ databases">
        <title>Draft genome resource of the tomato pathogen Pseudocercospora fuligena.</title>
        <authorList>
            <person name="Zaccaron A."/>
        </authorList>
    </citation>
    <scope>NUCLEOTIDE SEQUENCE</scope>
    <source>
        <strain evidence="2">PF001</strain>
    </source>
</reference>
<feature type="chain" id="PRO_5034331977" evidence="1">
    <location>
        <begin position="18"/>
        <end position="68"/>
    </location>
</feature>
<name>A0A8H6RIE3_9PEZI</name>
<dbReference type="AlphaFoldDB" id="A0A8H6RIE3"/>
<proteinExistence type="predicted"/>
<keyword evidence="1" id="KW-0732">Signal</keyword>
<evidence type="ECO:0000256" key="1">
    <source>
        <dbReference type="SAM" id="SignalP"/>
    </source>
</evidence>
<gene>
    <name evidence="2" type="ORF">HII31_07138</name>
</gene>
<dbReference type="OrthoDB" id="5198631at2759"/>
<keyword evidence="3" id="KW-1185">Reference proteome</keyword>
<protein>
    <submittedName>
        <fullName evidence="2">Uncharacterized protein</fullName>
    </submittedName>
</protein>
<feature type="signal peptide" evidence="1">
    <location>
        <begin position="1"/>
        <end position="17"/>
    </location>
</feature>
<sequence>MQFSILSILALASSAFAYWNCELPFGGTFGLCVGNGGDVGSFPCDSVHSCKVKGNGCIPLGNAVANCS</sequence>
<evidence type="ECO:0000313" key="2">
    <source>
        <dbReference type="EMBL" id="KAF7191636.1"/>
    </source>
</evidence>
<comment type="caution">
    <text evidence="2">The sequence shown here is derived from an EMBL/GenBank/DDBJ whole genome shotgun (WGS) entry which is preliminary data.</text>
</comment>
<accession>A0A8H6RIE3</accession>
<dbReference type="EMBL" id="JABCIY010000157">
    <property type="protein sequence ID" value="KAF7191636.1"/>
    <property type="molecule type" value="Genomic_DNA"/>
</dbReference>
<dbReference type="Proteomes" id="UP000660729">
    <property type="component" value="Unassembled WGS sequence"/>
</dbReference>
<organism evidence="2 3">
    <name type="scientific">Pseudocercospora fuligena</name>
    <dbReference type="NCBI Taxonomy" id="685502"/>
    <lineage>
        <taxon>Eukaryota</taxon>
        <taxon>Fungi</taxon>
        <taxon>Dikarya</taxon>
        <taxon>Ascomycota</taxon>
        <taxon>Pezizomycotina</taxon>
        <taxon>Dothideomycetes</taxon>
        <taxon>Dothideomycetidae</taxon>
        <taxon>Mycosphaerellales</taxon>
        <taxon>Mycosphaerellaceae</taxon>
        <taxon>Pseudocercospora</taxon>
    </lineage>
</organism>